<keyword evidence="1" id="KW-0560">Oxidoreductase</keyword>
<gene>
    <name evidence="4" type="ORF">B5M42_17635</name>
</gene>
<name>A0A4Y8PWD6_9BACL</name>
<reference evidence="4 5" key="1">
    <citation type="submission" date="2017-03" db="EMBL/GenBank/DDBJ databases">
        <title>Isolation of Levoglucosan Utilizing Bacteria.</title>
        <authorList>
            <person name="Arya A.S."/>
        </authorList>
    </citation>
    <scope>NUCLEOTIDE SEQUENCE [LARGE SCALE GENOMIC DNA]</scope>
    <source>
        <strain evidence="4 5">MEC069</strain>
    </source>
</reference>
<feature type="domain" description="Luciferase-like" evidence="3">
    <location>
        <begin position="41"/>
        <end position="352"/>
    </location>
</feature>
<evidence type="ECO:0000313" key="4">
    <source>
        <dbReference type="EMBL" id="TFE85382.1"/>
    </source>
</evidence>
<dbReference type="PANTHER" id="PTHR30137:SF8">
    <property type="entry name" value="BLR5498 PROTEIN"/>
    <property type="match status" value="1"/>
</dbReference>
<evidence type="ECO:0000259" key="3">
    <source>
        <dbReference type="Pfam" id="PF00296"/>
    </source>
</evidence>
<evidence type="ECO:0000256" key="2">
    <source>
        <dbReference type="ARBA" id="ARBA00023033"/>
    </source>
</evidence>
<keyword evidence="5" id="KW-1185">Reference proteome</keyword>
<dbReference type="AlphaFoldDB" id="A0A4Y8PWD6"/>
<keyword evidence="2" id="KW-0503">Monooxygenase</keyword>
<dbReference type="Pfam" id="PF00296">
    <property type="entry name" value="Bac_luciferase"/>
    <property type="match status" value="1"/>
</dbReference>
<comment type="caution">
    <text evidence="4">The sequence shown here is derived from an EMBL/GenBank/DDBJ whole genome shotgun (WGS) entry which is preliminary data.</text>
</comment>
<dbReference type="OrthoDB" id="9814695at2"/>
<dbReference type="Proteomes" id="UP000298246">
    <property type="component" value="Unassembled WGS sequence"/>
</dbReference>
<sequence length="382" mass="43001">MASPARPGRRTLADKWSSMERILISRSAEGGLALPEVAFSLFFFSSDSEHNMNDKYSALLDIAEFADARGFAAIWTPERHFHRFGGLFPNPAVLSAAIAARTKRIRIRAGSVQVPLHHPIRIAEDWAIVDNVSGGRVDIAFTSGWHPRDYVFAPELFPRRRELLFERVDMLRRLWRGEQLPFTSGFGETVAGALYPAPIQPELPVWITTSRTLDTWKRAGAIGANILTALYAIDRDTLAANIVAYREARREHGHRGPGTVSVMLHTFVGEDADQVRETVRQPLIDYILQHTELYDLNEIAVRMKLDPGQLTEKHRRMLAKLAADRYFQTSSLIGTPDSCREMIDSLADIGVNEIACLIDFGIRHEDVLTSLTLLDQLQLQYV</sequence>
<proteinExistence type="predicted"/>
<evidence type="ECO:0000256" key="1">
    <source>
        <dbReference type="ARBA" id="ARBA00023002"/>
    </source>
</evidence>
<dbReference type="PANTHER" id="PTHR30137">
    <property type="entry name" value="LUCIFERASE-LIKE MONOOXYGENASE"/>
    <property type="match status" value="1"/>
</dbReference>
<evidence type="ECO:0000313" key="5">
    <source>
        <dbReference type="Proteomes" id="UP000298246"/>
    </source>
</evidence>
<dbReference type="GO" id="GO:0004497">
    <property type="term" value="F:monooxygenase activity"/>
    <property type="evidence" value="ECO:0007669"/>
    <property type="project" value="UniProtKB-KW"/>
</dbReference>
<dbReference type="InterPro" id="IPR024011">
    <property type="entry name" value="Biosynth_lucif-like_mOase_dom"/>
</dbReference>
<dbReference type="SUPFAM" id="SSF51679">
    <property type="entry name" value="Bacterial luciferase-like"/>
    <property type="match status" value="1"/>
</dbReference>
<dbReference type="InterPro" id="IPR011251">
    <property type="entry name" value="Luciferase-like_dom"/>
</dbReference>
<dbReference type="InterPro" id="IPR050766">
    <property type="entry name" value="Bact_Lucif_Oxidored"/>
</dbReference>
<dbReference type="Gene3D" id="3.20.20.30">
    <property type="entry name" value="Luciferase-like domain"/>
    <property type="match status" value="1"/>
</dbReference>
<dbReference type="EMBL" id="MYFO01000026">
    <property type="protein sequence ID" value="TFE85382.1"/>
    <property type="molecule type" value="Genomic_DNA"/>
</dbReference>
<dbReference type="GO" id="GO:0005829">
    <property type="term" value="C:cytosol"/>
    <property type="evidence" value="ECO:0007669"/>
    <property type="project" value="TreeGrafter"/>
</dbReference>
<organism evidence="4 5">
    <name type="scientific">Paenibacillus athensensis</name>
    <dbReference type="NCBI Taxonomy" id="1967502"/>
    <lineage>
        <taxon>Bacteria</taxon>
        <taxon>Bacillati</taxon>
        <taxon>Bacillota</taxon>
        <taxon>Bacilli</taxon>
        <taxon>Bacillales</taxon>
        <taxon>Paenibacillaceae</taxon>
        <taxon>Paenibacillus</taxon>
    </lineage>
</organism>
<protein>
    <recommendedName>
        <fullName evidence="3">Luciferase-like domain-containing protein</fullName>
    </recommendedName>
</protein>
<dbReference type="InterPro" id="IPR036661">
    <property type="entry name" value="Luciferase-like_sf"/>
</dbReference>
<accession>A0A4Y8PWD6</accession>
<dbReference type="GO" id="GO:0016705">
    <property type="term" value="F:oxidoreductase activity, acting on paired donors, with incorporation or reduction of molecular oxygen"/>
    <property type="evidence" value="ECO:0007669"/>
    <property type="project" value="InterPro"/>
</dbReference>
<dbReference type="NCBIfam" id="TIGR04020">
    <property type="entry name" value="seco_metab_LLM"/>
    <property type="match status" value="1"/>
</dbReference>